<gene>
    <name evidence="14" type="ORF">PTTT1_LOCUS22370</name>
</gene>
<protein>
    <recommendedName>
        <fullName evidence="15">Ubiquinol oxidase</fullName>
    </recommendedName>
</protein>
<sequence>MKLPGSLSPLALGSIAFVTVLSTVRGFTPTVRLSLASTPFVRSTRTRPPTSLGVSNPLRTERTQPVVSANTVSTLPETKPSSPSSVFGRPLDESTKQRNRQLVHQLKSVLFDQVYRGDTMDRAFARFYALETIARMPYFSYLSVLHLWETLGMWRRAEYLQVHFAESWNELHHLLIMEELGGNGRWGDRFVAQHIAFFYYWIVVTLYAVNPTMAYNLNQAVEEEAYETYDGFLQTHAEYLQSQPAPQAAIRYYTGDDLYLFHAMHWDTRQPKEPESPVEQRRPTCETLYDTIRNIRDDELEHVKTMACLQDESV</sequence>
<comment type="subcellular location">
    <subcellularLocation>
        <location evidence="2">Membrane</location>
    </subcellularLocation>
</comment>
<evidence type="ECO:0000256" key="6">
    <source>
        <dbReference type="ARBA" id="ARBA00022692"/>
    </source>
</evidence>
<organism evidence="14">
    <name type="scientific">Phaeodactylum tricornutum</name>
    <name type="common">Diatom</name>
    <dbReference type="NCBI Taxonomy" id="2850"/>
    <lineage>
        <taxon>Eukaryota</taxon>
        <taxon>Sar</taxon>
        <taxon>Stramenopiles</taxon>
        <taxon>Ochrophyta</taxon>
        <taxon>Bacillariophyta</taxon>
        <taxon>Bacillariophyceae</taxon>
        <taxon>Bacillariophycidae</taxon>
        <taxon>Naviculales</taxon>
        <taxon>Phaeodactylaceae</taxon>
        <taxon>Phaeodactylum</taxon>
    </lineage>
</organism>
<dbReference type="CDD" id="cd01053">
    <property type="entry name" value="AOX"/>
    <property type="match status" value="1"/>
</dbReference>
<dbReference type="GO" id="GO:0046872">
    <property type="term" value="F:metal ion binding"/>
    <property type="evidence" value="ECO:0007669"/>
    <property type="project" value="UniProtKB-KW"/>
</dbReference>
<dbReference type="AlphaFoldDB" id="A0A8J9X4P9"/>
<evidence type="ECO:0000256" key="7">
    <source>
        <dbReference type="ARBA" id="ARBA00022723"/>
    </source>
</evidence>
<evidence type="ECO:0008006" key="15">
    <source>
        <dbReference type="Google" id="ProtNLM"/>
    </source>
</evidence>
<evidence type="ECO:0000256" key="1">
    <source>
        <dbReference type="ARBA" id="ARBA00001962"/>
    </source>
</evidence>
<keyword evidence="8" id="KW-0249">Electron transport</keyword>
<name>A0A8J9X4P9_PHATR</name>
<dbReference type="Gene3D" id="1.20.1260.140">
    <property type="entry name" value="Alternative oxidase"/>
    <property type="match status" value="1"/>
</dbReference>
<keyword evidence="4" id="KW-0813">Transport</keyword>
<evidence type="ECO:0000256" key="8">
    <source>
        <dbReference type="ARBA" id="ARBA00022982"/>
    </source>
</evidence>
<evidence type="ECO:0000256" key="11">
    <source>
        <dbReference type="ARBA" id="ARBA00023004"/>
    </source>
</evidence>
<keyword evidence="7" id="KW-0479">Metal-binding</keyword>
<evidence type="ECO:0000256" key="5">
    <source>
        <dbReference type="ARBA" id="ARBA00022660"/>
    </source>
</evidence>
<dbReference type="PANTHER" id="PTHR31803:SF10">
    <property type="entry name" value="UBIQUINOL OXIDASE 4, CHLOROPLASTIC_CHROMOPLASTIC"/>
    <property type="match status" value="1"/>
</dbReference>
<keyword evidence="9" id="KW-1133">Transmembrane helix</keyword>
<keyword evidence="10" id="KW-0560">Oxidoreductase</keyword>
<keyword evidence="6" id="KW-0812">Transmembrane</keyword>
<keyword evidence="11" id="KW-0408">Iron</keyword>
<dbReference type="PANTHER" id="PTHR31803">
    <property type="entry name" value="ALTERNATIVE OXIDASE"/>
    <property type="match status" value="1"/>
</dbReference>
<dbReference type="GO" id="GO:0016020">
    <property type="term" value="C:membrane"/>
    <property type="evidence" value="ECO:0007669"/>
    <property type="project" value="UniProtKB-SubCell"/>
</dbReference>
<feature type="compositionally biased region" description="Polar residues" evidence="13">
    <location>
        <begin position="42"/>
        <end position="85"/>
    </location>
</feature>
<dbReference type="GO" id="GO:0005739">
    <property type="term" value="C:mitochondrion"/>
    <property type="evidence" value="ECO:0007669"/>
    <property type="project" value="TreeGrafter"/>
</dbReference>
<proteinExistence type="inferred from homology"/>
<evidence type="ECO:0000256" key="2">
    <source>
        <dbReference type="ARBA" id="ARBA00004370"/>
    </source>
</evidence>
<evidence type="ECO:0000256" key="12">
    <source>
        <dbReference type="ARBA" id="ARBA00023136"/>
    </source>
</evidence>
<dbReference type="EMBL" id="OU594959">
    <property type="protein sequence ID" value="CAG9283309.1"/>
    <property type="molecule type" value="Genomic_DNA"/>
</dbReference>
<reference evidence="14" key="1">
    <citation type="submission" date="2022-02" db="EMBL/GenBank/DDBJ databases">
        <authorList>
            <person name="Giguere J D."/>
        </authorList>
    </citation>
    <scope>NUCLEOTIDE SEQUENCE</scope>
    <source>
        <strain evidence="14">CCAP 1055/1</strain>
    </source>
</reference>
<evidence type="ECO:0000313" key="14">
    <source>
        <dbReference type="EMBL" id="CAG9283309.1"/>
    </source>
</evidence>
<evidence type="ECO:0000256" key="9">
    <source>
        <dbReference type="ARBA" id="ARBA00022989"/>
    </source>
</evidence>
<dbReference type="Pfam" id="PF01786">
    <property type="entry name" value="AOX"/>
    <property type="match status" value="1"/>
</dbReference>
<comment type="similarity">
    <text evidence="3">Belongs to the alternative oxidase family.</text>
</comment>
<keyword evidence="5" id="KW-0679">Respiratory chain</keyword>
<evidence type="ECO:0000256" key="13">
    <source>
        <dbReference type="SAM" id="MobiDB-lite"/>
    </source>
</evidence>
<dbReference type="Proteomes" id="UP000836788">
    <property type="component" value="Chromosome 18"/>
</dbReference>
<evidence type="ECO:0000256" key="3">
    <source>
        <dbReference type="ARBA" id="ARBA00008388"/>
    </source>
</evidence>
<evidence type="ECO:0000256" key="10">
    <source>
        <dbReference type="ARBA" id="ARBA00023002"/>
    </source>
</evidence>
<dbReference type="GO" id="GO:0009916">
    <property type="term" value="F:alternative oxidase activity"/>
    <property type="evidence" value="ECO:0007669"/>
    <property type="project" value="InterPro"/>
</dbReference>
<dbReference type="GO" id="GO:0010230">
    <property type="term" value="P:alternative respiration"/>
    <property type="evidence" value="ECO:0007669"/>
    <property type="project" value="TreeGrafter"/>
</dbReference>
<comment type="cofactor">
    <cofactor evidence="1">
        <name>Fe cation</name>
        <dbReference type="ChEBI" id="CHEBI:24875"/>
    </cofactor>
</comment>
<feature type="region of interest" description="Disordered" evidence="13">
    <location>
        <begin position="42"/>
        <end position="91"/>
    </location>
</feature>
<accession>A0A8J9X4P9</accession>
<dbReference type="InterPro" id="IPR038659">
    <property type="entry name" value="AOX_sf"/>
</dbReference>
<dbReference type="InterPro" id="IPR002680">
    <property type="entry name" value="AOX"/>
</dbReference>
<evidence type="ECO:0000256" key="4">
    <source>
        <dbReference type="ARBA" id="ARBA00022448"/>
    </source>
</evidence>
<keyword evidence="12" id="KW-0472">Membrane</keyword>